<evidence type="ECO:0000256" key="18">
    <source>
        <dbReference type="ARBA" id="ARBA00078074"/>
    </source>
</evidence>
<evidence type="ECO:0000256" key="11">
    <source>
        <dbReference type="ARBA" id="ARBA00038976"/>
    </source>
</evidence>
<dbReference type="OrthoDB" id="9773892at2"/>
<comment type="catalytic activity">
    <reaction evidence="10">
        <text>Hydrolysis of dipeptides, preferentially hydrophobic dipeptides including prolyl amino acids.</text>
        <dbReference type="EC" id="3.4.13.18"/>
    </reaction>
</comment>
<evidence type="ECO:0000256" key="1">
    <source>
        <dbReference type="ARBA" id="ARBA00001941"/>
    </source>
</evidence>
<keyword evidence="21" id="KW-1185">Reference proteome</keyword>
<evidence type="ECO:0000313" key="20">
    <source>
        <dbReference type="EMBL" id="TBO29202.1"/>
    </source>
</evidence>
<gene>
    <name evidence="20" type="ORF">EYS42_12375</name>
</gene>
<dbReference type="GO" id="GO:0046872">
    <property type="term" value="F:metal ion binding"/>
    <property type="evidence" value="ECO:0007669"/>
    <property type="project" value="UniProtKB-KW"/>
</dbReference>
<organism evidence="20 21">
    <name type="scientific">Aquabacterium lacunae</name>
    <dbReference type="NCBI Taxonomy" id="2528630"/>
    <lineage>
        <taxon>Bacteria</taxon>
        <taxon>Pseudomonadati</taxon>
        <taxon>Pseudomonadota</taxon>
        <taxon>Betaproteobacteria</taxon>
        <taxon>Burkholderiales</taxon>
        <taxon>Aquabacterium</taxon>
    </lineage>
</organism>
<evidence type="ECO:0000256" key="14">
    <source>
        <dbReference type="ARBA" id="ARBA00071271"/>
    </source>
</evidence>
<evidence type="ECO:0000256" key="12">
    <source>
        <dbReference type="ARBA" id="ARBA00044252"/>
    </source>
</evidence>
<evidence type="ECO:0000256" key="4">
    <source>
        <dbReference type="ARBA" id="ARBA00022723"/>
    </source>
</evidence>
<evidence type="ECO:0000256" key="15">
    <source>
        <dbReference type="ARBA" id="ARBA00075285"/>
    </source>
</evidence>
<evidence type="ECO:0000256" key="10">
    <source>
        <dbReference type="ARBA" id="ARBA00036421"/>
    </source>
</evidence>
<evidence type="ECO:0000256" key="8">
    <source>
        <dbReference type="ARBA" id="ARBA00023049"/>
    </source>
</evidence>
<dbReference type="GO" id="GO:0070573">
    <property type="term" value="F:metallodipeptidase activity"/>
    <property type="evidence" value="ECO:0007669"/>
    <property type="project" value="TreeGrafter"/>
</dbReference>
<dbReference type="RefSeq" id="WP_130968498.1">
    <property type="nucleotide sequence ID" value="NZ_SIXI01000005.1"/>
</dbReference>
<dbReference type="PANTHER" id="PTHR43501:SF1">
    <property type="entry name" value="CYTOSOL NON-SPECIFIC DIPEPTIDASE"/>
    <property type="match status" value="1"/>
</dbReference>
<evidence type="ECO:0000256" key="6">
    <source>
        <dbReference type="ARBA" id="ARBA00022833"/>
    </source>
</evidence>
<dbReference type="GO" id="GO:0006508">
    <property type="term" value="P:proteolysis"/>
    <property type="evidence" value="ECO:0007669"/>
    <property type="project" value="UniProtKB-KW"/>
</dbReference>
<keyword evidence="6" id="KW-0862">Zinc</keyword>
<feature type="domain" description="Peptidase M20 dimerisation" evidence="19">
    <location>
        <begin position="227"/>
        <end position="310"/>
    </location>
</feature>
<keyword evidence="8" id="KW-0482">Metalloprotease</keyword>
<dbReference type="Proteomes" id="UP000292120">
    <property type="component" value="Unassembled WGS sequence"/>
</dbReference>
<dbReference type="GO" id="GO:0005829">
    <property type="term" value="C:cytosol"/>
    <property type="evidence" value="ECO:0007669"/>
    <property type="project" value="TreeGrafter"/>
</dbReference>
<evidence type="ECO:0000256" key="3">
    <source>
        <dbReference type="ARBA" id="ARBA00022670"/>
    </source>
</evidence>
<dbReference type="Pfam" id="PF07687">
    <property type="entry name" value="M20_dimer"/>
    <property type="match status" value="1"/>
</dbReference>
<dbReference type="InterPro" id="IPR011650">
    <property type="entry name" value="Peptidase_M20_dimer"/>
</dbReference>
<dbReference type="NCBIfam" id="TIGR01893">
    <property type="entry name" value="aa-his-dipept"/>
    <property type="match status" value="1"/>
</dbReference>
<evidence type="ECO:0000256" key="13">
    <source>
        <dbReference type="ARBA" id="ARBA00061423"/>
    </source>
</evidence>
<evidence type="ECO:0000256" key="16">
    <source>
        <dbReference type="ARBA" id="ARBA00076004"/>
    </source>
</evidence>
<proteinExistence type="inferred from homology"/>
<dbReference type="InterPro" id="IPR001160">
    <property type="entry name" value="Peptidase_M20C"/>
</dbReference>
<dbReference type="EMBL" id="SIXI01000005">
    <property type="protein sequence ID" value="TBO29202.1"/>
    <property type="molecule type" value="Genomic_DNA"/>
</dbReference>
<dbReference type="PIRSF" id="PIRSF016599">
    <property type="entry name" value="Xaa-His_dipept"/>
    <property type="match status" value="1"/>
</dbReference>
<comment type="caution">
    <text evidence="20">The sequence shown here is derived from an EMBL/GenBank/DDBJ whole genome shotgun (WGS) entry which is preliminary data.</text>
</comment>
<dbReference type="Pfam" id="PF01546">
    <property type="entry name" value="Peptidase_M20"/>
    <property type="match status" value="1"/>
</dbReference>
<dbReference type="AlphaFoldDB" id="A0A4Q9H2B6"/>
<evidence type="ECO:0000256" key="17">
    <source>
        <dbReference type="ARBA" id="ARBA00077688"/>
    </source>
</evidence>
<accession>A0A4Q9H2B6</accession>
<dbReference type="SUPFAM" id="SSF53187">
    <property type="entry name" value="Zn-dependent exopeptidases"/>
    <property type="match status" value="1"/>
</dbReference>
<keyword evidence="9" id="KW-0170">Cobalt</keyword>
<dbReference type="EC" id="3.4.13.18" evidence="11"/>
<evidence type="ECO:0000259" key="19">
    <source>
        <dbReference type="Pfam" id="PF07687"/>
    </source>
</evidence>
<name>A0A4Q9H2B6_9BURK</name>
<dbReference type="FunFam" id="3.40.630.10:FF:000015">
    <property type="entry name" value="Aminoacyl-histidine dipeptidase PepD"/>
    <property type="match status" value="1"/>
</dbReference>
<dbReference type="InterPro" id="IPR002933">
    <property type="entry name" value="Peptidase_M20"/>
</dbReference>
<keyword evidence="7" id="KW-0224">Dipeptidase</keyword>
<dbReference type="PANTHER" id="PTHR43501">
    <property type="entry name" value="CYTOSOL NON-SPECIFIC DIPEPTIDASE"/>
    <property type="match status" value="1"/>
</dbReference>
<keyword evidence="5" id="KW-0378">Hydrolase</keyword>
<reference evidence="20 21" key="1">
    <citation type="submission" date="2019-02" db="EMBL/GenBank/DDBJ databases">
        <title>Aquabacterium sp. strain KMB7.</title>
        <authorList>
            <person name="Chen W.-M."/>
        </authorList>
    </citation>
    <scope>NUCLEOTIDE SEQUENCE [LARGE SCALE GENOMIC DNA]</scope>
    <source>
        <strain evidence="20 21">KMB7</strain>
    </source>
</reference>
<dbReference type="PRINTS" id="PR00934">
    <property type="entry name" value="XHISDIPTASE"/>
</dbReference>
<sequence>MAHTASPTDTSPDAASVNALNAELLALHPQAVWSHFAHFCRIPRPSKHEGAIRQHLLDWAASQGLATEVDAAGNLLIRKPAQHRPASTAPLALQAHLDMVCQKQAHSAHDFERDPIHAVVDGDWVRAPDTTLGADNGIGAALMLALLACRDTPHPPLEALFTVDEEAGMGGAHGLQPGWLQARRMLNLDTEAWGEFYLGCAGGLDVDVREAWQPEPLPTGHHALQISLQGLRGGHSGVDIHEQRGNAIALLVQVLHDLQARCRLRIVELVGGNARNAIPREAQALVLVPQAHAEALPDALALWSQWLQQSQHGQEPGLTLHASAVPSAHLAHRPGLAPWPAQQRWLQALRASPHGVHRMSQAVPGVVDTSNNLGIVAWGPQGAHVNFMVRSLREAGNRELAAQLSALWMLAGTTPEISGAYPGWTPAPQSPLLQHCEQVFLRTFGCASQRQVIHAGLECGLIAAVYPGMDIVSFGPTITGAHAPGEAVHIPAVAQCWQLLQAIVREA</sequence>
<protein>
    <recommendedName>
        <fullName evidence="14">Cytosol non-specific dipeptidase</fullName>
        <ecNumber evidence="11">3.4.13.18</ecNumber>
    </recommendedName>
    <alternativeName>
        <fullName evidence="17">Aminoacyl-histidine dipeptidase</fullName>
    </alternativeName>
    <alternativeName>
        <fullName evidence="16">Beta-alanyl-histidine dipeptidase</fullName>
    </alternativeName>
    <alternativeName>
        <fullName evidence="15">Carnosinase</fullName>
    </alternativeName>
    <alternativeName>
        <fullName evidence="12">Peptidase D</fullName>
    </alternativeName>
    <alternativeName>
        <fullName evidence="18">Xaa-His dipeptidase</fullName>
    </alternativeName>
</protein>
<evidence type="ECO:0000256" key="2">
    <source>
        <dbReference type="ARBA" id="ARBA00001947"/>
    </source>
</evidence>
<evidence type="ECO:0000313" key="21">
    <source>
        <dbReference type="Proteomes" id="UP000292120"/>
    </source>
</evidence>
<keyword evidence="4" id="KW-0479">Metal-binding</keyword>
<dbReference type="FunFam" id="3.40.630.10:FF:000018">
    <property type="entry name" value="Aminoacyl-histidine dipeptidase PepD"/>
    <property type="match status" value="1"/>
</dbReference>
<evidence type="ECO:0000256" key="9">
    <source>
        <dbReference type="ARBA" id="ARBA00023285"/>
    </source>
</evidence>
<evidence type="ECO:0000256" key="5">
    <source>
        <dbReference type="ARBA" id="ARBA00022801"/>
    </source>
</evidence>
<evidence type="ECO:0000256" key="7">
    <source>
        <dbReference type="ARBA" id="ARBA00022997"/>
    </source>
</evidence>
<comment type="cofactor">
    <cofactor evidence="1">
        <name>Co(2+)</name>
        <dbReference type="ChEBI" id="CHEBI:48828"/>
    </cofactor>
</comment>
<keyword evidence="3" id="KW-0645">Protease</keyword>
<comment type="similarity">
    <text evidence="13">Belongs to the peptidase M20C family.</text>
</comment>
<dbReference type="Gene3D" id="3.40.630.10">
    <property type="entry name" value="Zn peptidases"/>
    <property type="match status" value="2"/>
</dbReference>
<comment type="cofactor">
    <cofactor evidence="2">
        <name>Zn(2+)</name>
        <dbReference type="ChEBI" id="CHEBI:29105"/>
    </cofactor>
</comment>